<reference evidence="1 2" key="1">
    <citation type="submission" date="2020-07" db="EMBL/GenBank/DDBJ databases">
        <authorList>
            <person name="Feng X."/>
        </authorList>
    </citation>
    <scope>NUCLEOTIDE SEQUENCE [LARGE SCALE GENOMIC DNA]</scope>
    <source>
        <strain evidence="1 2">JCM31066</strain>
    </source>
</reference>
<dbReference type="RefSeq" id="WP_185676916.1">
    <property type="nucleotide sequence ID" value="NZ_JACHVB010000060.1"/>
</dbReference>
<name>A0A842HKD0_9BACT</name>
<evidence type="ECO:0000313" key="2">
    <source>
        <dbReference type="Proteomes" id="UP000546464"/>
    </source>
</evidence>
<dbReference type="AlphaFoldDB" id="A0A842HKD0"/>
<comment type="caution">
    <text evidence="1">The sequence shown here is derived from an EMBL/GenBank/DDBJ whole genome shotgun (WGS) entry which is preliminary data.</text>
</comment>
<evidence type="ECO:0000313" key="1">
    <source>
        <dbReference type="EMBL" id="MBC2595996.1"/>
    </source>
</evidence>
<accession>A0A842HKD0</accession>
<sequence length="101" mass="11075">MPEFVDASKAPSGSYTMINLSNQDVAVKLNEENFLLKSRSAKNIEPQGEKRYDSLSVATGDAQDFTIVSDVNLPRPKSSRYLVFVQDESEEGGVGLDVVSF</sequence>
<gene>
    <name evidence="1" type="ORF">H5P28_17150</name>
</gene>
<protein>
    <submittedName>
        <fullName evidence="1">Uncharacterized protein</fullName>
    </submittedName>
</protein>
<proteinExistence type="predicted"/>
<dbReference type="EMBL" id="JACHVB010000060">
    <property type="protein sequence ID" value="MBC2595996.1"/>
    <property type="molecule type" value="Genomic_DNA"/>
</dbReference>
<keyword evidence="2" id="KW-1185">Reference proteome</keyword>
<organism evidence="1 2">
    <name type="scientific">Ruficoccus amylovorans</name>
    <dbReference type="NCBI Taxonomy" id="1804625"/>
    <lineage>
        <taxon>Bacteria</taxon>
        <taxon>Pseudomonadati</taxon>
        <taxon>Verrucomicrobiota</taxon>
        <taxon>Opitutia</taxon>
        <taxon>Puniceicoccales</taxon>
        <taxon>Cerasicoccaceae</taxon>
        <taxon>Ruficoccus</taxon>
    </lineage>
</organism>
<dbReference type="Proteomes" id="UP000546464">
    <property type="component" value="Unassembled WGS sequence"/>
</dbReference>